<dbReference type="InterPro" id="IPR012338">
    <property type="entry name" value="Beta-lactam/transpept-like"/>
</dbReference>
<evidence type="ECO:0000313" key="3">
    <source>
        <dbReference type="EMBL" id="CAD7395471.1"/>
    </source>
</evidence>
<dbReference type="GO" id="GO:0006508">
    <property type="term" value="P:proteolysis"/>
    <property type="evidence" value="ECO:0007669"/>
    <property type="project" value="TreeGrafter"/>
</dbReference>
<dbReference type="PANTHER" id="PTHR46520:SF1">
    <property type="entry name" value="SERINE BETA-LACTAMASE-LIKE PROTEIN LACTB, MITOCHONDRIAL"/>
    <property type="match status" value="1"/>
</dbReference>
<evidence type="ECO:0000259" key="2">
    <source>
        <dbReference type="Pfam" id="PF00144"/>
    </source>
</evidence>
<accession>A0A7R9CFF2</accession>
<dbReference type="InterPro" id="IPR052794">
    <property type="entry name" value="Mito_Ser_Protease_LACTB"/>
</dbReference>
<proteinExistence type="predicted"/>
<dbReference type="PANTHER" id="PTHR46520">
    <property type="entry name" value="SERINE BETA-LACTAMASE-LIKE PROTEIN LACTB, MITOCHONDRIAL"/>
    <property type="match status" value="1"/>
</dbReference>
<dbReference type="Gene3D" id="3.40.710.10">
    <property type="entry name" value="DD-peptidase/beta-lactamase superfamily"/>
    <property type="match status" value="1"/>
</dbReference>
<gene>
    <name evidence="3" type="ORF">TPSB3V08_LOCUS198</name>
</gene>
<dbReference type="GO" id="GO:0005739">
    <property type="term" value="C:mitochondrion"/>
    <property type="evidence" value="ECO:0007669"/>
    <property type="project" value="TreeGrafter"/>
</dbReference>
<dbReference type="SUPFAM" id="SSF56601">
    <property type="entry name" value="beta-lactamase/transpeptidase-like"/>
    <property type="match status" value="1"/>
</dbReference>
<dbReference type="AlphaFoldDB" id="A0A7R9CFF2"/>
<sequence length="439" mass="49119">MSSSDEDLVVGYMHLKSRKNAGNNFGLIRILKKTKKKARTAKDTWEKLRRCFMKALIRRRNKKNGDGQQKCLHGTKTAKTLPPLELAKVKLQVSQTVLQTQIAVDEQAQYRQSSAFPASLNSTYSETSFSPRPISTNGYCEAETIAPSSSSISPLIENNDKKLNENIGLGNVIIKAREYVKRAKEEIGTPGMVIGVSLNGTPVWTEGFGFSNVENGLPCHAETVMRIASISKSMTMAVVAKLWEDGKLDIDKPVQHYAPSFPKKTFDGNEVSITTRLLASHLAGIRHYDKEPEDKNKEKNNKGGKNHKNKGKDESQSTSDSRFKEFFYKHKFKDVEESLKIFKDDDLVSKPGTSFLYTTHGWTLISAVVEGVTKEPFPLTMKKFFRVMGLKYTYLDENDPIIYNRAWYLSRRPVGGAQMAAPSCPRPSSLTAGGYEKAI</sequence>
<feature type="domain" description="Beta-lactamase-related" evidence="2">
    <location>
        <begin position="178"/>
        <end position="411"/>
    </location>
</feature>
<dbReference type="EMBL" id="OD000048">
    <property type="protein sequence ID" value="CAD7395471.1"/>
    <property type="molecule type" value="Genomic_DNA"/>
</dbReference>
<dbReference type="GO" id="GO:0008233">
    <property type="term" value="F:peptidase activity"/>
    <property type="evidence" value="ECO:0007669"/>
    <property type="project" value="TreeGrafter"/>
</dbReference>
<feature type="compositionally biased region" description="Basic and acidic residues" evidence="1">
    <location>
        <begin position="288"/>
        <end position="301"/>
    </location>
</feature>
<dbReference type="GO" id="GO:0019216">
    <property type="term" value="P:regulation of lipid metabolic process"/>
    <property type="evidence" value="ECO:0007669"/>
    <property type="project" value="TreeGrafter"/>
</dbReference>
<organism evidence="3">
    <name type="scientific">Timema poppense</name>
    <name type="common">Walking stick</name>
    <dbReference type="NCBI Taxonomy" id="170557"/>
    <lineage>
        <taxon>Eukaryota</taxon>
        <taxon>Metazoa</taxon>
        <taxon>Ecdysozoa</taxon>
        <taxon>Arthropoda</taxon>
        <taxon>Hexapoda</taxon>
        <taxon>Insecta</taxon>
        <taxon>Pterygota</taxon>
        <taxon>Neoptera</taxon>
        <taxon>Polyneoptera</taxon>
        <taxon>Phasmatodea</taxon>
        <taxon>Timematodea</taxon>
        <taxon>Timematoidea</taxon>
        <taxon>Timematidae</taxon>
        <taxon>Timema</taxon>
    </lineage>
</organism>
<dbReference type="InterPro" id="IPR001466">
    <property type="entry name" value="Beta-lactam-related"/>
</dbReference>
<feature type="region of interest" description="Disordered" evidence="1">
    <location>
        <begin position="288"/>
        <end position="317"/>
    </location>
</feature>
<evidence type="ECO:0000256" key="1">
    <source>
        <dbReference type="SAM" id="MobiDB-lite"/>
    </source>
</evidence>
<protein>
    <recommendedName>
        <fullName evidence="2">Beta-lactamase-related domain-containing protein</fullName>
    </recommendedName>
</protein>
<dbReference type="Pfam" id="PF00144">
    <property type="entry name" value="Beta-lactamase"/>
    <property type="match status" value="1"/>
</dbReference>
<reference evidence="3" key="1">
    <citation type="submission" date="2020-11" db="EMBL/GenBank/DDBJ databases">
        <authorList>
            <person name="Tran Van P."/>
        </authorList>
    </citation>
    <scope>NUCLEOTIDE SEQUENCE</scope>
</reference>
<name>A0A7R9CFF2_TIMPO</name>